<dbReference type="SUPFAM" id="SSF56104">
    <property type="entry name" value="SAICAR synthase-like"/>
    <property type="match status" value="1"/>
</dbReference>
<dbReference type="PROSITE" id="PS51455">
    <property type="entry name" value="PIPK"/>
    <property type="match status" value="1"/>
</dbReference>
<evidence type="ECO:0000256" key="2">
    <source>
        <dbReference type="ARBA" id="ARBA00006330"/>
    </source>
</evidence>
<feature type="compositionally biased region" description="Basic and acidic residues" evidence="4">
    <location>
        <begin position="13"/>
        <end position="26"/>
    </location>
</feature>
<dbReference type="InterPro" id="IPR027483">
    <property type="entry name" value="PInositol-4-P-4/5-kinase_C_sf"/>
</dbReference>
<dbReference type="InterPro" id="IPR002498">
    <property type="entry name" value="PInositol-4-P-4/5-kinase_core"/>
</dbReference>
<comment type="caution">
    <text evidence="7">The sequence shown here is derived from an EMBL/GenBank/DDBJ whole genome shotgun (WGS) entry which is preliminary data.</text>
</comment>
<dbReference type="OrthoDB" id="755951at2759"/>
<evidence type="ECO:0000256" key="1">
    <source>
        <dbReference type="ARBA" id="ARBA00005409"/>
    </source>
</evidence>
<dbReference type="GO" id="GO:0004805">
    <property type="term" value="F:trehalose-phosphatase activity"/>
    <property type="evidence" value="ECO:0007669"/>
    <property type="project" value="TreeGrafter"/>
</dbReference>
<feature type="transmembrane region" description="Helical" evidence="5">
    <location>
        <begin position="1218"/>
        <end position="1237"/>
    </location>
</feature>
<gene>
    <name evidence="7" type="ORF">Poli38472_009002</name>
</gene>
<evidence type="ECO:0000256" key="5">
    <source>
        <dbReference type="SAM" id="Phobius"/>
    </source>
</evidence>
<evidence type="ECO:0000313" key="7">
    <source>
        <dbReference type="EMBL" id="TMW64835.1"/>
    </source>
</evidence>
<feature type="region of interest" description="Disordered" evidence="4">
    <location>
        <begin position="1829"/>
        <end position="1855"/>
    </location>
</feature>
<feature type="domain" description="PIPK" evidence="6">
    <location>
        <begin position="1485"/>
        <end position="1925"/>
    </location>
</feature>
<comment type="similarity">
    <text evidence="2">In the C-terminal section; belongs to the trehalose phosphatase family.</text>
</comment>
<protein>
    <recommendedName>
        <fullName evidence="6">PIPK domain-containing protein</fullName>
    </recommendedName>
</protein>
<dbReference type="Gene3D" id="3.40.50.2000">
    <property type="entry name" value="Glycogen Phosphorylase B"/>
    <property type="match status" value="2"/>
</dbReference>
<dbReference type="CDD" id="cd03788">
    <property type="entry name" value="GT20_TPS"/>
    <property type="match status" value="1"/>
</dbReference>
<name>A0A8K1CLG9_PYTOL</name>
<keyword evidence="8" id="KW-1185">Reference proteome</keyword>
<dbReference type="EMBL" id="SPLM01000038">
    <property type="protein sequence ID" value="TMW64835.1"/>
    <property type="molecule type" value="Genomic_DNA"/>
</dbReference>
<dbReference type="InterPro" id="IPR003337">
    <property type="entry name" value="Trehalose_PPase"/>
</dbReference>
<dbReference type="GO" id="GO:0052742">
    <property type="term" value="F:phosphatidylinositol kinase activity"/>
    <property type="evidence" value="ECO:0007669"/>
    <property type="project" value="InterPro"/>
</dbReference>
<dbReference type="Gene3D" id="3.30.70.1020">
    <property type="entry name" value="Trehalose-6-phosphate phosphatase related protein, domain 2"/>
    <property type="match status" value="1"/>
</dbReference>
<dbReference type="CDD" id="cd00139">
    <property type="entry name" value="PIPKc"/>
    <property type="match status" value="1"/>
</dbReference>
<dbReference type="Pfam" id="PF00982">
    <property type="entry name" value="Glyco_transf_20"/>
    <property type="match status" value="2"/>
</dbReference>
<keyword evidence="3" id="KW-0547">Nucleotide-binding</keyword>
<dbReference type="Pfam" id="PF02358">
    <property type="entry name" value="Trehalose_PPase"/>
    <property type="match status" value="1"/>
</dbReference>
<proteinExistence type="inferred from homology"/>
<feature type="region of interest" description="Disordered" evidence="4">
    <location>
        <begin position="1"/>
        <end position="26"/>
    </location>
</feature>
<dbReference type="PANTHER" id="PTHR10788:SF94">
    <property type="entry name" value="ALPHA,ALPHA-TREHALOSE-PHOSPHATE SYNTHASE [UDP-FORMING] 5"/>
    <property type="match status" value="1"/>
</dbReference>
<organism evidence="7 8">
    <name type="scientific">Pythium oligandrum</name>
    <name type="common">Mycoparasitic fungus</name>
    <dbReference type="NCBI Taxonomy" id="41045"/>
    <lineage>
        <taxon>Eukaryota</taxon>
        <taxon>Sar</taxon>
        <taxon>Stramenopiles</taxon>
        <taxon>Oomycota</taxon>
        <taxon>Peronosporomycetes</taxon>
        <taxon>Pythiales</taxon>
        <taxon>Pythiaceae</taxon>
        <taxon>Pythium</taxon>
    </lineage>
</organism>
<dbReference type="SUPFAM" id="SSF53756">
    <property type="entry name" value="UDP-Glycosyltransferase/glycogen phosphorylase"/>
    <property type="match status" value="1"/>
</dbReference>
<keyword evidence="3" id="KW-0067">ATP-binding</keyword>
<dbReference type="GO" id="GO:0046488">
    <property type="term" value="P:phosphatidylinositol metabolic process"/>
    <property type="evidence" value="ECO:0007669"/>
    <property type="project" value="UniProtKB-UniRule"/>
</dbReference>
<keyword evidence="5" id="KW-1133">Transmembrane helix</keyword>
<dbReference type="GO" id="GO:0005524">
    <property type="term" value="F:ATP binding"/>
    <property type="evidence" value="ECO:0007669"/>
    <property type="project" value="UniProtKB-UniRule"/>
</dbReference>
<feature type="transmembrane region" description="Helical" evidence="5">
    <location>
        <begin position="1322"/>
        <end position="1344"/>
    </location>
</feature>
<feature type="transmembrane region" description="Helical" evidence="5">
    <location>
        <begin position="1283"/>
        <end position="1301"/>
    </location>
</feature>
<evidence type="ECO:0000259" key="6">
    <source>
        <dbReference type="PROSITE" id="PS51455"/>
    </source>
</evidence>
<dbReference type="Pfam" id="PF01504">
    <property type="entry name" value="PIP5K"/>
    <property type="match status" value="1"/>
</dbReference>
<dbReference type="GO" id="GO:0005992">
    <property type="term" value="P:trehalose biosynthetic process"/>
    <property type="evidence" value="ECO:0007669"/>
    <property type="project" value="InterPro"/>
</dbReference>
<comment type="similarity">
    <text evidence="1">In the N-terminal section; belongs to the glycosyltransferase 20 family.</text>
</comment>
<dbReference type="PANTHER" id="PTHR10788">
    <property type="entry name" value="TREHALOSE-6-PHOSPHATE SYNTHASE"/>
    <property type="match status" value="1"/>
</dbReference>
<dbReference type="InterPro" id="IPR023214">
    <property type="entry name" value="HAD_sf"/>
</dbReference>
<dbReference type="GO" id="GO:0005829">
    <property type="term" value="C:cytosol"/>
    <property type="evidence" value="ECO:0007669"/>
    <property type="project" value="TreeGrafter"/>
</dbReference>
<feature type="transmembrane region" description="Helical" evidence="5">
    <location>
        <begin position="1173"/>
        <end position="1197"/>
    </location>
</feature>
<evidence type="ECO:0000256" key="3">
    <source>
        <dbReference type="PROSITE-ProRule" id="PRU00781"/>
    </source>
</evidence>
<feature type="transmembrane region" description="Helical" evidence="5">
    <location>
        <begin position="1084"/>
        <end position="1105"/>
    </location>
</feature>
<dbReference type="InterPro" id="IPR027484">
    <property type="entry name" value="PInositol-4-P-5-kinase_N"/>
</dbReference>
<dbReference type="Gene3D" id="1.20.1070.10">
    <property type="entry name" value="Rhodopsin 7-helix transmembrane proteins"/>
    <property type="match status" value="1"/>
</dbReference>
<feature type="region of interest" description="Disordered" evidence="4">
    <location>
        <begin position="1400"/>
        <end position="1420"/>
    </location>
</feature>
<dbReference type="InterPro" id="IPR001830">
    <property type="entry name" value="Glyco_trans_20"/>
</dbReference>
<sequence>MDPQAFSLSVEAPDGRRQTQSTRDRTAHRYSLVQPPPQHQKRRPSLVKTVIIVVNVLPLVFERKADDSGWKIEWSSSATSLFYRNLVSNTERYLPMFIGCPEVFVSREEETAVEKQLSAFNCVPVFLDPVVAHRYFQGFCKGVLWPVFHNIVDVYNSAKLALDDFEEQDKPARGPSSAHDKASWCHPASWNPAAQDKCWSDYCNVNRTFARRIIERYHEGNMIWIHDFHFLMLPSYLLRKLRTAMIAVYLHVPFPSSEIFRCLAMRTEILRAMLCADHIGFLIFEHARHFLTSCKRLLGLNYKTSPSGMLVVEYNGRLVNISCSHIEPDISYLHSIMDRNDRAEDTQRFRESIEQHIYDAQKQRKFVITSVDRLEGINGLPLKLRAFDRFLSSQPAKRGSVILVQIGLSLDSRPNDYRQTREYVQKFVAEINRRWAPPGELVVHFQEKVKTTCAERMELWRMSDVFLDTSIRSGLSLLPFEFLVAQKRNAEQSKADALHQFGSMVVSEFTSYSRILHGSVLVNPWKADDIVAALLKVTNMQYYEKLNRFQVNYLFLELHPESRWSDRLLTDFEILAERNQQNAESGKSVEVGFGFEYRVMQFASGFVKLDIDELVKIQSKCERRLFIFDYGGTLSWTTSILTEDGASHHSLHRRGSSSSLCPTEAIIVPIEIAQDAIRFIDGQVRTPLSAEAQENLRTLCADPHNVVFVVSTGRKAELDAEFGHIPNMNIVADNGFFLKKAGDTQWECLYDQHDLVMDWKEEVKRMMQAYATRTNGAFVIVSEASVLYDYRNSDPEYGEIQALELYDQLRQVLKKGDATVHRAKGYVEVHQFGVSKSIAVSLILNHLQERVGIPDFAFYAGDDDSDELAFRALQAFADQNHEMKYLYTCTVGMKPSSAKFYVDGVGDVLATIHAIAVRLRLELNRHGVSIFSRQGYFDRFITLGRLAETEVKRRTFAAARWSSLCVSWAREDLMGRSVHSSPPRVLEGRPRERESLLPDRDQYATFSSISLVSEHRGSKSALEDVTRLQEQYVRAAQAFPPKLRRGRRPNLDELESERSGVSSHSCWCALRDSVVTPLRRLRGFIVPCIALFGFGLAGIVWAIVTTADADFYLFLGAIVSLVFSLIVLICYVKSRRVRAHPNPLIFSKSLVDFLLAELYIFEYCVTEFTSPPVVLPFRIAALTQALLVCGEFWFFAMPIDMVQSITNPFTSYPYNLRVYWFYSMLSGLVCGIALWVFDDDPSRECASNGGCSEEEKENQLRRFYWFHENTDAETFWWHRLVSYHVWVLVYLIFATMSIIYVKQRLERGLEETFDVRRRVLSGGLLTCWIYVTWSLLILCLFAVTNLPVVKTTLSDGLFEDLVNLGAFLHSARGCLNIIVWLVINQSNLNGLCFQTEMPSSRTSSSVSGSSSTPGTPSSSRLSSIFRHAADSATSSATDAAAREEQELLIKPDLNVALRRQMIQMATTGIVEAVQQYHRLKQHVESNQTFHLDWQRSPNCELLPLGSTTPLNRGAVARNSTIQVVEAHDKTSGTRFSFLPMAMEEMQFYDFQPKLFASIRRLYGLDDTEYMFAFRHTANERLSEGRSGAFVFTTCDRKYLVKSMTAAEKDVLLELLPSYFRYLKWNPKTLLPRFFGLHAMKMYGQIFYFIVMGNVLNTKEVIHRRYDIKGSWVDRNAPACVLGEKYRCSKCNRFFTFGATGSAAVPCDPDGAEHYPDITLRDNDLKKRLKLDPQMAGRLVKQLTRDSNFLASLGIMDYSLLVGTHYSYFTITSASTITKNESSDAIGPRRVGSMQMPPSLSISTAQANASASLNQDEFLHILCDDGGEPKAAVDASASQRETETSEVTASGLSDTTRAQHRYRAHQVSGPSTYYFGLVDILQKWTIAKRVERSYKVYVLRKSPRGVSAIAPKAYAARFQQKMRQLFITSPMHKRTSMDLLDDGVVELLPVVD</sequence>
<reference evidence="7" key="1">
    <citation type="submission" date="2019-03" db="EMBL/GenBank/DDBJ databases">
        <title>Long read genome sequence of the mycoparasitic Pythium oligandrum ATCC 38472 isolated from sugarbeet rhizosphere.</title>
        <authorList>
            <person name="Gaulin E."/>
        </authorList>
    </citation>
    <scope>NUCLEOTIDE SEQUENCE</scope>
    <source>
        <strain evidence="7">ATCC 38472_TT</strain>
    </source>
</reference>
<dbReference type="Proteomes" id="UP000794436">
    <property type="component" value="Unassembled WGS sequence"/>
</dbReference>
<keyword evidence="3" id="KW-0808">Transferase</keyword>
<evidence type="ECO:0000256" key="4">
    <source>
        <dbReference type="SAM" id="MobiDB-lite"/>
    </source>
</evidence>
<dbReference type="SMART" id="SM00330">
    <property type="entry name" value="PIPKc"/>
    <property type="match status" value="1"/>
</dbReference>
<feature type="compositionally biased region" description="Polar residues" evidence="4">
    <location>
        <begin position="1844"/>
        <end position="1855"/>
    </location>
</feature>
<keyword evidence="3" id="KW-0418">Kinase</keyword>
<dbReference type="FunFam" id="3.40.50.1000:FF:000052">
    <property type="entry name" value="Alpha,alpha-trehalose-phosphate synthase [UDP-forming] 6"/>
    <property type="match status" value="1"/>
</dbReference>
<dbReference type="InterPro" id="IPR036412">
    <property type="entry name" value="HAD-like_sf"/>
</dbReference>
<dbReference type="Gene3D" id="3.30.800.10">
    <property type="entry name" value="Phosphatidylinositol Phosphate Kinase II Beta"/>
    <property type="match status" value="1"/>
</dbReference>
<dbReference type="Gene3D" id="3.30.810.10">
    <property type="entry name" value="2-Layer Sandwich"/>
    <property type="match status" value="1"/>
</dbReference>
<accession>A0A8K1CLG9</accession>
<dbReference type="SUPFAM" id="SSF56784">
    <property type="entry name" value="HAD-like"/>
    <property type="match status" value="1"/>
</dbReference>
<dbReference type="NCBIfam" id="TIGR00685">
    <property type="entry name" value="T6PP"/>
    <property type="match status" value="1"/>
</dbReference>
<keyword evidence="5" id="KW-0812">Transmembrane</keyword>
<keyword evidence="5" id="KW-0472">Membrane</keyword>
<feature type="transmembrane region" description="Helical" evidence="5">
    <location>
        <begin position="1111"/>
        <end position="1132"/>
    </location>
</feature>
<dbReference type="Gene3D" id="3.40.50.1000">
    <property type="entry name" value="HAD superfamily/HAD-like"/>
    <property type="match status" value="1"/>
</dbReference>
<evidence type="ECO:0000313" key="8">
    <source>
        <dbReference type="Proteomes" id="UP000794436"/>
    </source>
</evidence>